<accession>A0A1G6GPI7</accession>
<name>A0A1G6GPI7_9BACI</name>
<protein>
    <submittedName>
        <fullName evidence="1">Uncharacterized protein</fullName>
    </submittedName>
</protein>
<dbReference type="Proteomes" id="UP000242662">
    <property type="component" value="Unassembled WGS sequence"/>
</dbReference>
<dbReference type="RefSeq" id="WP_090774530.1">
    <property type="nucleotide sequence ID" value="NZ_FMYM01000001.1"/>
</dbReference>
<reference evidence="2" key="1">
    <citation type="submission" date="2016-09" db="EMBL/GenBank/DDBJ databases">
        <authorList>
            <person name="Varghese N."/>
            <person name="Submissions S."/>
        </authorList>
    </citation>
    <scope>NUCLEOTIDE SEQUENCE [LARGE SCALE GENOMIC DNA]</scope>
    <source>
        <strain evidence="2">25nlg</strain>
    </source>
</reference>
<proteinExistence type="predicted"/>
<organism evidence="1 2">
    <name type="scientific">Shouchella lonarensis</name>
    <dbReference type="NCBI Taxonomy" id="1464122"/>
    <lineage>
        <taxon>Bacteria</taxon>
        <taxon>Bacillati</taxon>
        <taxon>Bacillota</taxon>
        <taxon>Bacilli</taxon>
        <taxon>Bacillales</taxon>
        <taxon>Bacillaceae</taxon>
        <taxon>Shouchella</taxon>
    </lineage>
</organism>
<keyword evidence="2" id="KW-1185">Reference proteome</keyword>
<dbReference type="STRING" id="1464122.SAMN05421737_101318"/>
<evidence type="ECO:0000313" key="2">
    <source>
        <dbReference type="Proteomes" id="UP000242662"/>
    </source>
</evidence>
<dbReference type="AlphaFoldDB" id="A0A1G6GPI7"/>
<sequence>MNLYKTHIIHPHTHVPLIVYYNETEGFISFERDEAILEAMYHVERELVLDDTFQEGLRRVSHLCETQYPLDTLKEAKKFLRKIGINERDVYFETVYVH</sequence>
<dbReference type="EMBL" id="FMYM01000001">
    <property type="protein sequence ID" value="SDB83763.1"/>
    <property type="molecule type" value="Genomic_DNA"/>
</dbReference>
<gene>
    <name evidence="1" type="ORF">SAMN05421737_101318</name>
</gene>
<evidence type="ECO:0000313" key="1">
    <source>
        <dbReference type="EMBL" id="SDB83763.1"/>
    </source>
</evidence>
<dbReference type="OrthoDB" id="2884213at2"/>